<dbReference type="GO" id="GO:0071949">
    <property type="term" value="F:FAD binding"/>
    <property type="evidence" value="ECO:0007669"/>
    <property type="project" value="InterPro"/>
</dbReference>
<dbReference type="InterPro" id="IPR050493">
    <property type="entry name" value="FAD-dep_Monooxygenase_BioMet"/>
</dbReference>
<reference evidence="4 5" key="1">
    <citation type="journal article" date="2004" name="Syst. Appl. Microbiol.">
        <title>Cryptoendolithic actinomycetes from antarctic sandstone rock samples: Micromonospora endolithica sp. nov. and two isolates related to Micromonospora coerulea Jensen 1932.</title>
        <authorList>
            <person name="Hirsch P."/>
            <person name="Mevs U."/>
            <person name="Kroppenstedt R.M."/>
            <person name="Schumann P."/>
            <person name="Stackebrandt E."/>
        </authorList>
    </citation>
    <scope>NUCLEOTIDE SEQUENCE [LARGE SCALE GENOMIC DNA]</scope>
    <source>
        <strain evidence="4 5">JCM 12677</strain>
    </source>
</reference>
<dbReference type="Proteomes" id="UP000281726">
    <property type="component" value="Unassembled WGS sequence"/>
</dbReference>
<evidence type="ECO:0000313" key="4">
    <source>
        <dbReference type="EMBL" id="RKN40696.1"/>
    </source>
</evidence>
<evidence type="ECO:0000256" key="1">
    <source>
        <dbReference type="ARBA" id="ARBA00023002"/>
    </source>
</evidence>
<proteinExistence type="predicted"/>
<dbReference type="PANTHER" id="PTHR13789:SF309">
    <property type="entry name" value="PUTATIVE (AFU_ORTHOLOGUE AFUA_6G14510)-RELATED"/>
    <property type="match status" value="1"/>
</dbReference>
<keyword evidence="5" id="KW-1185">Reference proteome</keyword>
<feature type="domain" description="FAD-binding" evidence="3">
    <location>
        <begin position="4"/>
        <end position="339"/>
    </location>
</feature>
<accession>A0A3A9YZT3</accession>
<sequence length="385" mass="40716">MDGTHAVVVGGGIGGLAAALALHRRGWRVTVLERAPELREVGSGLTLMANAVRGLDALGLGAAVRSRGSADASGGLRTARGRWLSRVDSADMTRLLGTTALGIHRATLHRLLRDALPPEALHTGAEVTDVDPDTGTVQHRRNGEPATVRADLVVGADGLRSVLRTRLWPEIAPPAYVGTTAWRAVVAFDRPVPVAVSWGPGAEFGMVPIGDGRLYWFGAVTAPPGGRAPDELALVREHFGDWHDPIPALLAATPPATVIRTDLHHLGTPLPTYVRGRVALLGDAAHAMTPNLGQGAGQAIEDAVELGAACAGVRRDEVPTALAGYDRRRRPRSQAVARASWQAGRFGQRLRNPVAVALRDTAVRLTPARTSLRAMARHADWHPPA</sequence>
<dbReference type="InterPro" id="IPR036188">
    <property type="entry name" value="FAD/NAD-bd_sf"/>
</dbReference>
<dbReference type="Gene3D" id="3.50.50.60">
    <property type="entry name" value="FAD/NAD(P)-binding domain"/>
    <property type="match status" value="1"/>
</dbReference>
<evidence type="ECO:0000259" key="3">
    <source>
        <dbReference type="Pfam" id="PF01494"/>
    </source>
</evidence>
<dbReference type="PANTHER" id="PTHR13789">
    <property type="entry name" value="MONOOXYGENASE"/>
    <property type="match status" value="1"/>
</dbReference>
<dbReference type="GO" id="GO:0004497">
    <property type="term" value="F:monooxygenase activity"/>
    <property type="evidence" value="ECO:0007669"/>
    <property type="project" value="UniProtKB-KW"/>
</dbReference>
<keyword evidence="2" id="KW-0503">Monooxygenase</keyword>
<gene>
    <name evidence="4" type="ORF">D7223_25800</name>
</gene>
<dbReference type="Pfam" id="PF01494">
    <property type="entry name" value="FAD_binding_3"/>
    <property type="match status" value="1"/>
</dbReference>
<name>A0A3A9YZT3_9ACTN</name>
<evidence type="ECO:0000256" key="2">
    <source>
        <dbReference type="ARBA" id="ARBA00023033"/>
    </source>
</evidence>
<keyword evidence="1" id="KW-0560">Oxidoreductase</keyword>
<protein>
    <submittedName>
        <fullName evidence="4">FAD-dependent oxidoreductase</fullName>
    </submittedName>
</protein>
<evidence type="ECO:0000313" key="5">
    <source>
        <dbReference type="Proteomes" id="UP000281726"/>
    </source>
</evidence>
<dbReference type="InterPro" id="IPR002938">
    <property type="entry name" value="FAD-bd"/>
</dbReference>
<dbReference type="SUPFAM" id="SSF51905">
    <property type="entry name" value="FAD/NAD(P)-binding domain"/>
    <property type="match status" value="1"/>
</dbReference>
<dbReference type="EMBL" id="RBAK01000013">
    <property type="protein sequence ID" value="RKN40696.1"/>
    <property type="molecule type" value="Genomic_DNA"/>
</dbReference>
<dbReference type="RefSeq" id="WP_120731046.1">
    <property type="nucleotide sequence ID" value="NZ_RBAK01000013.1"/>
</dbReference>
<dbReference type="PRINTS" id="PR00420">
    <property type="entry name" value="RNGMNOXGNASE"/>
</dbReference>
<dbReference type="AlphaFoldDB" id="A0A3A9YZT3"/>
<comment type="caution">
    <text evidence="4">The sequence shown here is derived from an EMBL/GenBank/DDBJ whole genome shotgun (WGS) entry which is preliminary data.</text>
</comment>
<dbReference type="OrthoDB" id="9782160at2"/>
<organism evidence="4 5">
    <name type="scientific">Micromonospora endolithica</name>
    <dbReference type="NCBI Taxonomy" id="230091"/>
    <lineage>
        <taxon>Bacteria</taxon>
        <taxon>Bacillati</taxon>
        <taxon>Actinomycetota</taxon>
        <taxon>Actinomycetes</taxon>
        <taxon>Micromonosporales</taxon>
        <taxon>Micromonosporaceae</taxon>
        <taxon>Micromonospora</taxon>
    </lineage>
</organism>